<evidence type="ECO:0000259" key="5">
    <source>
        <dbReference type="SMART" id="SM00644"/>
    </source>
</evidence>
<dbReference type="CDD" id="cd06583">
    <property type="entry name" value="PGRP"/>
    <property type="match status" value="1"/>
</dbReference>
<keyword evidence="7" id="KW-1185">Reference proteome</keyword>
<dbReference type="GO" id="GO:0009254">
    <property type="term" value="P:peptidoglycan turnover"/>
    <property type="evidence" value="ECO:0007669"/>
    <property type="project" value="TreeGrafter"/>
</dbReference>
<evidence type="ECO:0000313" key="7">
    <source>
        <dbReference type="Proteomes" id="UP000318815"/>
    </source>
</evidence>
<proteinExistence type="predicted"/>
<keyword evidence="4" id="KW-0961">Cell wall biogenesis/degradation</keyword>
<dbReference type="InterPro" id="IPR036505">
    <property type="entry name" value="Amidase/PGRP_sf"/>
</dbReference>
<evidence type="ECO:0000313" key="6">
    <source>
        <dbReference type="EMBL" id="TWV99765.1"/>
    </source>
</evidence>
<dbReference type="GO" id="GO:0009253">
    <property type="term" value="P:peptidoglycan catabolic process"/>
    <property type="evidence" value="ECO:0007669"/>
    <property type="project" value="InterPro"/>
</dbReference>
<evidence type="ECO:0000256" key="3">
    <source>
        <dbReference type="ARBA" id="ARBA00022801"/>
    </source>
</evidence>
<dbReference type="PANTHER" id="PTHR30417">
    <property type="entry name" value="N-ACETYLMURAMOYL-L-ALANINE AMIDASE AMID"/>
    <property type="match status" value="1"/>
</dbReference>
<dbReference type="GO" id="GO:0071555">
    <property type="term" value="P:cell wall organization"/>
    <property type="evidence" value="ECO:0007669"/>
    <property type="project" value="UniProtKB-KW"/>
</dbReference>
<comment type="caution">
    <text evidence="6">The sequence shown here is derived from an EMBL/GenBank/DDBJ whole genome shotgun (WGS) entry which is preliminary data.</text>
</comment>
<reference evidence="6 7" key="1">
    <citation type="submission" date="2019-08" db="EMBL/GenBank/DDBJ databases">
        <title>Whole genome sequencing of chitin degrading bacteria Chitinophaga pinensis YS16.</title>
        <authorList>
            <person name="Singh R.P."/>
            <person name="Manchanda G."/>
            <person name="Maurya I.K."/>
            <person name="Joshi N.K."/>
            <person name="Srivastava A.K."/>
        </authorList>
    </citation>
    <scope>NUCLEOTIDE SEQUENCE [LARGE SCALE GENOMIC DNA]</scope>
    <source>
        <strain evidence="6 7">YS-16</strain>
    </source>
</reference>
<dbReference type="OrthoDB" id="9794842at2"/>
<organism evidence="6 7">
    <name type="scientific">Chitinophaga pinensis</name>
    <dbReference type="NCBI Taxonomy" id="79329"/>
    <lineage>
        <taxon>Bacteria</taxon>
        <taxon>Pseudomonadati</taxon>
        <taxon>Bacteroidota</taxon>
        <taxon>Chitinophagia</taxon>
        <taxon>Chitinophagales</taxon>
        <taxon>Chitinophagaceae</taxon>
        <taxon>Chitinophaga</taxon>
    </lineage>
</organism>
<protein>
    <recommendedName>
        <fullName evidence="2">N-acetylmuramoyl-L-alanine amidase</fullName>
        <ecNumber evidence="2">3.5.1.28</ecNumber>
    </recommendedName>
</protein>
<dbReference type="GO" id="GO:0008745">
    <property type="term" value="F:N-acetylmuramoyl-L-alanine amidase activity"/>
    <property type="evidence" value="ECO:0007669"/>
    <property type="project" value="UniProtKB-EC"/>
</dbReference>
<dbReference type="SUPFAM" id="SSF55846">
    <property type="entry name" value="N-acetylmuramoyl-L-alanine amidase-like"/>
    <property type="match status" value="1"/>
</dbReference>
<evidence type="ECO:0000256" key="1">
    <source>
        <dbReference type="ARBA" id="ARBA00001561"/>
    </source>
</evidence>
<dbReference type="Pfam" id="PF01510">
    <property type="entry name" value="Amidase_2"/>
    <property type="match status" value="1"/>
</dbReference>
<evidence type="ECO:0000256" key="4">
    <source>
        <dbReference type="ARBA" id="ARBA00023316"/>
    </source>
</evidence>
<keyword evidence="3" id="KW-0378">Hydrolase</keyword>
<dbReference type="InterPro" id="IPR051206">
    <property type="entry name" value="NAMLAA_amidase_2"/>
</dbReference>
<accession>A0A5C6LWN8</accession>
<gene>
    <name evidence="6" type="ORF">FEF09_15040</name>
</gene>
<feature type="domain" description="N-acetylmuramoyl-L-alanine amidase" evidence="5">
    <location>
        <begin position="59"/>
        <end position="192"/>
    </location>
</feature>
<dbReference type="Gene3D" id="3.40.80.10">
    <property type="entry name" value="Peptidoglycan recognition protein-like"/>
    <property type="match status" value="1"/>
</dbReference>
<sequence length="275" mass="30608">MKPYSRLLLWVIAATVYGCAPKPYATTNKLYRQQAKQYAATLKAEPGAIPSTGAPTAVNWIGTTNFNLRKPNYVIIHHTAQGSCDTTFNTFTLPRTQVSAHYVICKDGTINHMLNDYLRAWHAGIAKWGNVTDMNSCSIGIELDNNGLTPFQPRQINSLLTLLDSLKHRFNIPAANFIGHGDIAPGRKVDPSVWFPWQQLAEKGFGLWYGDTSKIIVPGDFSSKQALRIVGYDTRDTVAAIKAFKRHFVPTDTSNSTSLDEGERKILFSLMEKSE</sequence>
<dbReference type="RefSeq" id="WP_146305881.1">
    <property type="nucleotide sequence ID" value="NZ_VOHS01000013.1"/>
</dbReference>
<dbReference type="PROSITE" id="PS51257">
    <property type="entry name" value="PROKAR_LIPOPROTEIN"/>
    <property type="match status" value="1"/>
</dbReference>
<dbReference type="InterPro" id="IPR002502">
    <property type="entry name" value="Amidase_domain"/>
</dbReference>
<name>A0A5C6LWN8_9BACT</name>
<dbReference type="Proteomes" id="UP000318815">
    <property type="component" value="Unassembled WGS sequence"/>
</dbReference>
<dbReference type="PANTHER" id="PTHR30417:SF1">
    <property type="entry name" value="N-ACETYLMURAMOYL-L-ALANINE AMIDASE AMID"/>
    <property type="match status" value="1"/>
</dbReference>
<evidence type="ECO:0000256" key="2">
    <source>
        <dbReference type="ARBA" id="ARBA00011901"/>
    </source>
</evidence>
<dbReference type="EMBL" id="VOHS01000013">
    <property type="protein sequence ID" value="TWV99765.1"/>
    <property type="molecule type" value="Genomic_DNA"/>
</dbReference>
<dbReference type="EC" id="3.5.1.28" evidence="2"/>
<dbReference type="SMART" id="SM00644">
    <property type="entry name" value="Ami_2"/>
    <property type="match status" value="1"/>
</dbReference>
<comment type="catalytic activity">
    <reaction evidence="1">
        <text>Hydrolyzes the link between N-acetylmuramoyl residues and L-amino acid residues in certain cell-wall glycopeptides.</text>
        <dbReference type="EC" id="3.5.1.28"/>
    </reaction>
</comment>
<dbReference type="GO" id="GO:0019867">
    <property type="term" value="C:outer membrane"/>
    <property type="evidence" value="ECO:0007669"/>
    <property type="project" value="TreeGrafter"/>
</dbReference>
<dbReference type="AlphaFoldDB" id="A0A5C6LWN8"/>